<dbReference type="InterPro" id="IPR021923">
    <property type="entry name" value="DUF3536"/>
</dbReference>
<name>A0A1H0BXU2_9BACT</name>
<gene>
    <name evidence="1" type="ORF">SAMN04488516_102330</name>
</gene>
<dbReference type="InterPro" id="IPR011330">
    <property type="entry name" value="Glyco_hydro/deAcase_b/a-brl"/>
</dbReference>
<dbReference type="Pfam" id="PF12055">
    <property type="entry name" value="DUF3536"/>
    <property type="match status" value="1"/>
</dbReference>
<proteinExistence type="predicted"/>
<evidence type="ECO:0000313" key="1">
    <source>
        <dbReference type="EMBL" id="SDN50395.1"/>
    </source>
</evidence>
<reference evidence="1 2" key="1">
    <citation type="submission" date="2016-10" db="EMBL/GenBank/DDBJ databases">
        <authorList>
            <person name="de Groot N.N."/>
        </authorList>
    </citation>
    <scope>NUCLEOTIDE SEQUENCE [LARGE SCALE GENOMIC DNA]</scope>
    <source>
        <strain evidence="1 2">DSM 15269</strain>
    </source>
</reference>
<dbReference type="SUPFAM" id="SSF88713">
    <property type="entry name" value="Glycoside hydrolase/deacetylase"/>
    <property type="match status" value="1"/>
</dbReference>
<dbReference type="InterPro" id="IPR027291">
    <property type="entry name" value="Glyco_hydro_38_N_sf"/>
</dbReference>
<evidence type="ECO:0000313" key="2">
    <source>
        <dbReference type="Proteomes" id="UP000199602"/>
    </source>
</evidence>
<dbReference type="AlphaFoldDB" id="A0A1H0BXU2"/>
<keyword evidence="2" id="KW-1185">Reference proteome</keyword>
<dbReference type="Gene3D" id="3.20.110.10">
    <property type="entry name" value="Glycoside hydrolase 38, N terminal domain"/>
    <property type="match status" value="1"/>
</dbReference>
<dbReference type="Proteomes" id="UP000199602">
    <property type="component" value="Unassembled WGS sequence"/>
</dbReference>
<dbReference type="OrthoDB" id="9757977at2"/>
<sequence length="330" mass="38936">MNIKKYFATTYHHSILPLLTPFEQEIEITWGIYKFIKQNKTNPIGIIFPEYAFNLNTLSIAAKKNISFSLISPGQIKKIRYVNELKWHPANKTNLYNIKSAYVKLPEEDIINLLVVPKYIWNNKKYHLNYKEDNFKNSSYEIKIYENTSIGCKYGLKCWKEECTCKSSNQNDFHQHWKKPLRRALNLVKYYIDESFFTLGKNYFIDPRQALLNYGKLILGLQSKDLFVKKYIYNQNLNTAFQLLEMESLCLNMFSSYIWQSRDISSSRVQQNLKLALMAIYTLERISGIYILNNFLEILEEAISNNHHIGNGRFLVEHYILPKLKKSSSI</sequence>
<dbReference type="RefSeq" id="WP_092063782.1">
    <property type="nucleotide sequence ID" value="NZ_FNIN01000002.1"/>
</dbReference>
<dbReference type="STRING" id="206665.SAMN04488516_102330"/>
<dbReference type="EMBL" id="FNIN01000002">
    <property type="protein sequence ID" value="SDN50395.1"/>
    <property type="molecule type" value="Genomic_DNA"/>
</dbReference>
<organism evidence="1 2">
    <name type="scientific">Desulfonauticus submarinus</name>
    <dbReference type="NCBI Taxonomy" id="206665"/>
    <lineage>
        <taxon>Bacteria</taxon>
        <taxon>Pseudomonadati</taxon>
        <taxon>Thermodesulfobacteriota</taxon>
        <taxon>Desulfovibrionia</taxon>
        <taxon>Desulfovibrionales</taxon>
        <taxon>Desulfonauticaceae</taxon>
        <taxon>Desulfonauticus</taxon>
    </lineage>
</organism>
<dbReference type="GO" id="GO:0005975">
    <property type="term" value="P:carbohydrate metabolic process"/>
    <property type="evidence" value="ECO:0007669"/>
    <property type="project" value="InterPro"/>
</dbReference>
<accession>A0A1H0BXU2</accession>
<protein>
    <submittedName>
        <fullName evidence="1">Uncharacterized protein</fullName>
    </submittedName>
</protein>